<dbReference type="NCBIfam" id="TIGR03362">
    <property type="entry name" value="VI_chp_7"/>
    <property type="match status" value="1"/>
</dbReference>
<gene>
    <name evidence="2" type="primary">tssA</name>
    <name evidence="2" type="ORF">ABUE30_05075</name>
</gene>
<protein>
    <submittedName>
        <fullName evidence="2">Type VI secretion system protein TssA</fullName>
    </submittedName>
</protein>
<dbReference type="EMBL" id="JBEQCT010000002">
    <property type="protein sequence ID" value="MFM2484442.1"/>
    <property type="molecule type" value="Genomic_DNA"/>
</dbReference>
<dbReference type="Pfam" id="PF06812">
    <property type="entry name" value="ImpA_N"/>
    <property type="match status" value="1"/>
</dbReference>
<organism evidence="2 3">
    <name type="scientific">Celerinatantimonas yamalensis</name>
    <dbReference type="NCBI Taxonomy" id="559956"/>
    <lineage>
        <taxon>Bacteria</taxon>
        <taxon>Pseudomonadati</taxon>
        <taxon>Pseudomonadota</taxon>
        <taxon>Gammaproteobacteria</taxon>
        <taxon>Celerinatantimonadaceae</taxon>
        <taxon>Celerinatantimonas</taxon>
    </lineage>
</organism>
<dbReference type="RefSeq" id="WP_408622621.1">
    <property type="nucleotide sequence ID" value="NZ_JBEQCT010000002.1"/>
</dbReference>
<dbReference type="Pfam" id="PF16989">
    <property type="entry name" value="T6SS_VasJ"/>
    <property type="match status" value="1"/>
</dbReference>
<accession>A0ABW9G4D1</accession>
<evidence type="ECO:0000313" key="3">
    <source>
        <dbReference type="Proteomes" id="UP001629953"/>
    </source>
</evidence>
<reference evidence="2 3" key="1">
    <citation type="journal article" date="2013" name="Int. J. Syst. Evol. Microbiol.">
        <title>Celerinatantimonas yamalensis sp. nov., a cold-adapted diazotrophic bacterium from a cold permafrost brine.</title>
        <authorList>
            <person name="Shcherbakova V."/>
            <person name="Chuvilskaya N."/>
            <person name="Rivkina E."/>
            <person name="Demidov N."/>
            <person name="Uchaeva V."/>
            <person name="Suetin S."/>
            <person name="Suzina N."/>
            <person name="Gilichinsky D."/>
        </authorList>
    </citation>
    <scope>NUCLEOTIDE SEQUENCE [LARGE SCALE GENOMIC DNA]</scope>
    <source>
        <strain evidence="2 3">C7</strain>
    </source>
</reference>
<dbReference type="PANTHER" id="PTHR37024">
    <property type="entry name" value="TYPE VI SECRETION SYSTEM DUF2094 AND IMPA-RELATED DOMAIN PROTEIN"/>
    <property type="match status" value="1"/>
</dbReference>
<proteinExistence type="predicted"/>
<name>A0ABW9G4D1_9GAMM</name>
<dbReference type="Proteomes" id="UP001629953">
    <property type="component" value="Unassembled WGS sequence"/>
</dbReference>
<feature type="domain" description="ImpA N-terminal" evidence="1">
    <location>
        <begin position="12"/>
        <end position="125"/>
    </location>
</feature>
<dbReference type="PANTHER" id="PTHR37024:SF3">
    <property type="entry name" value="TYPE VI SECRETION SYSTEM PROTEIN TSSA"/>
    <property type="match status" value="1"/>
</dbReference>
<evidence type="ECO:0000259" key="1">
    <source>
        <dbReference type="Pfam" id="PF06812"/>
    </source>
</evidence>
<dbReference type="InterPro" id="IPR017739">
    <property type="entry name" value="T6SS-assoc_VCA0119"/>
</dbReference>
<sequence length="470" mass="53050">MNTHDYRKKISQSISADQIVGERLRDDPLLDFIESQMIKVGSLSHAQVQWQEVENSALKLLSEKTKDLKILTILLQCLQHQNNAENFIVSLQILADFIALFWQSCYPAPGKRGVLPRRKFFAQIIQRSYQSAEKLEASQFDYEQKQLLEQTFAHLLDVVAREQLPIDGIEEVSALFKRKIANITASQTTAGISTREADADLEPTRTITAAHAVDIDTSSERSIKQTLLKVADFLAEMNEGSALSIRLRRYAVWLSITSLPQATHQGETQLMPMSVDRVTEYEEQLQRAANLPLWRQVEKSLALSPFWFDGHYISAQIAEKLGEASWALAIQEELGAFVQRLPGLLDLKFKGLVPFASEQTQQWLKGSLASGTDLQQGVGNWDEKRQEAMLLAQEGGLSVALAMLNDGLAQASEPRDQVYWRLLSADLMQANQLQAMAEQHYRSLLNQVSQMSVGQWEPSLIKHLEPYRSE</sequence>
<keyword evidence="3" id="KW-1185">Reference proteome</keyword>
<comment type="caution">
    <text evidence="2">The sequence shown here is derived from an EMBL/GenBank/DDBJ whole genome shotgun (WGS) entry which is preliminary data.</text>
</comment>
<dbReference type="InterPro" id="IPR010657">
    <property type="entry name" value="ImpA_N"/>
</dbReference>
<evidence type="ECO:0000313" key="2">
    <source>
        <dbReference type="EMBL" id="MFM2484442.1"/>
    </source>
</evidence>